<dbReference type="Gene3D" id="3.90.226.10">
    <property type="entry name" value="2-enoyl-CoA Hydratase, Chain A, domain 1"/>
    <property type="match status" value="1"/>
</dbReference>
<organism evidence="1 2">
    <name type="scientific">Enterococcus wangshanyuanii</name>
    <dbReference type="NCBI Taxonomy" id="2005703"/>
    <lineage>
        <taxon>Bacteria</taxon>
        <taxon>Bacillati</taxon>
        <taxon>Bacillota</taxon>
        <taxon>Bacilli</taxon>
        <taxon>Lactobacillales</taxon>
        <taxon>Enterococcaceae</taxon>
        <taxon>Enterococcus</taxon>
    </lineage>
</organism>
<dbReference type="InterPro" id="IPR023562">
    <property type="entry name" value="ClpP/TepA"/>
</dbReference>
<dbReference type="InterPro" id="IPR029045">
    <property type="entry name" value="ClpP/crotonase-like_dom_sf"/>
</dbReference>
<evidence type="ECO:0008006" key="3">
    <source>
        <dbReference type="Google" id="ProtNLM"/>
    </source>
</evidence>
<dbReference type="PANTHER" id="PTHR10381">
    <property type="entry name" value="ATP-DEPENDENT CLP PROTEASE PROTEOLYTIC SUBUNIT"/>
    <property type="match status" value="1"/>
</dbReference>
<dbReference type="PANTHER" id="PTHR10381:SF11">
    <property type="entry name" value="ATP-DEPENDENT CLP PROTEASE PROTEOLYTIC SUBUNIT, MITOCHONDRIAL"/>
    <property type="match status" value="1"/>
</dbReference>
<evidence type="ECO:0000313" key="2">
    <source>
        <dbReference type="Proteomes" id="UP000630615"/>
    </source>
</evidence>
<dbReference type="EMBL" id="BMKI01000006">
    <property type="protein sequence ID" value="GGC95033.1"/>
    <property type="molecule type" value="Genomic_DNA"/>
</dbReference>
<gene>
    <name evidence="1" type="ORF">GCM10011573_25880</name>
</gene>
<dbReference type="Pfam" id="PF00574">
    <property type="entry name" value="CLP_protease"/>
    <property type="match status" value="1"/>
</dbReference>
<protein>
    <recommendedName>
        <fullName evidence="3">ATP-dependent Clp protease proteolytic subunit</fullName>
    </recommendedName>
</protein>
<evidence type="ECO:0000313" key="1">
    <source>
        <dbReference type="EMBL" id="GGC95033.1"/>
    </source>
</evidence>
<keyword evidence="2" id="KW-1185">Reference proteome</keyword>
<dbReference type="SUPFAM" id="SSF52096">
    <property type="entry name" value="ClpP/crotonase"/>
    <property type="match status" value="1"/>
</dbReference>
<sequence>MIHEPPGGAQGQSRDLEITAKEIIRTREKINQLISRESGKDIEHVRNDTARDYWLSAEAALEYGSANKNRSEMK</sequence>
<proteinExistence type="predicted"/>
<dbReference type="Proteomes" id="UP000630615">
    <property type="component" value="Unassembled WGS sequence"/>
</dbReference>
<reference evidence="2" key="1">
    <citation type="journal article" date="2019" name="Int. J. Syst. Evol. Microbiol.">
        <title>The Global Catalogue of Microorganisms (GCM) 10K type strain sequencing project: providing services to taxonomists for standard genome sequencing and annotation.</title>
        <authorList>
            <consortium name="The Broad Institute Genomics Platform"/>
            <consortium name="The Broad Institute Genome Sequencing Center for Infectious Disease"/>
            <person name="Wu L."/>
            <person name="Ma J."/>
        </authorList>
    </citation>
    <scope>NUCLEOTIDE SEQUENCE [LARGE SCALE GENOMIC DNA]</scope>
    <source>
        <strain evidence="2">CGMCC 1.15942</strain>
    </source>
</reference>
<comment type="caution">
    <text evidence="1">The sequence shown here is derived from an EMBL/GenBank/DDBJ whole genome shotgun (WGS) entry which is preliminary data.</text>
</comment>
<name>A0ABQ1PDD5_9ENTE</name>
<accession>A0ABQ1PDD5</accession>